<dbReference type="EMBL" id="JABEQG010000079">
    <property type="protein sequence ID" value="MBB2158373.1"/>
    <property type="molecule type" value="Genomic_DNA"/>
</dbReference>
<evidence type="ECO:0000313" key="1">
    <source>
        <dbReference type="EMBL" id="MBB2158373.1"/>
    </source>
</evidence>
<proteinExistence type="predicted"/>
<gene>
    <name evidence="1" type="ORF">HLH33_19115</name>
</gene>
<sequence>MLGSLIGRASDRGHAHGQFAVAAARAIARLDERLHDHPLLPAFPFRAGLQVVQE</sequence>
<evidence type="ECO:0000313" key="2">
    <source>
        <dbReference type="Proteomes" id="UP000550787"/>
    </source>
</evidence>
<reference evidence="1 2" key="1">
    <citation type="submission" date="2020-04" db="EMBL/GenBank/DDBJ databases">
        <title>Description of novel Gluconacetobacter.</title>
        <authorList>
            <person name="Sombolestani A."/>
        </authorList>
    </citation>
    <scope>NUCLEOTIDE SEQUENCE [LARGE SCALE GENOMIC DNA]</scope>
    <source>
        <strain evidence="1 2">LMG 7603</strain>
    </source>
</reference>
<comment type="caution">
    <text evidence="1">The sequence shown here is derived from an EMBL/GenBank/DDBJ whole genome shotgun (WGS) entry which is preliminary data.</text>
</comment>
<name>A0A7W4I8Q3_GLUDI</name>
<dbReference type="RefSeq" id="WP_183116713.1">
    <property type="nucleotide sequence ID" value="NZ_JABEQG010000079.1"/>
</dbReference>
<dbReference type="AlphaFoldDB" id="A0A7W4I8Q3"/>
<accession>A0A7W4I8Q3</accession>
<dbReference type="Proteomes" id="UP000550787">
    <property type="component" value="Unassembled WGS sequence"/>
</dbReference>
<organism evidence="1 2">
    <name type="scientific">Gluconacetobacter diazotrophicus</name>
    <name type="common">Acetobacter diazotrophicus</name>
    <dbReference type="NCBI Taxonomy" id="33996"/>
    <lineage>
        <taxon>Bacteria</taxon>
        <taxon>Pseudomonadati</taxon>
        <taxon>Pseudomonadota</taxon>
        <taxon>Alphaproteobacteria</taxon>
        <taxon>Acetobacterales</taxon>
        <taxon>Acetobacteraceae</taxon>
        <taxon>Gluconacetobacter</taxon>
    </lineage>
</organism>
<protein>
    <submittedName>
        <fullName evidence="1">Uncharacterized protein</fullName>
    </submittedName>
</protein>